<organism evidence="1 2">
    <name type="scientific">Roseicyclus mahoneyensis</name>
    <dbReference type="NCBI Taxonomy" id="164332"/>
    <lineage>
        <taxon>Bacteria</taxon>
        <taxon>Pseudomonadati</taxon>
        <taxon>Pseudomonadota</taxon>
        <taxon>Alphaproteobacteria</taxon>
        <taxon>Rhodobacterales</taxon>
        <taxon>Roseobacteraceae</taxon>
        <taxon>Roseicyclus</taxon>
    </lineage>
</organism>
<keyword evidence="2" id="KW-1185">Reference proteome</keyword>
<evidence type="ECO:0000313" key="1">
    <source>
        <dbReference type="EMBL" id="PWK57283.1"/>
    </source>
</evidence>
<dbReference type="EMBL" id="QGGW01000012">
    <property type="protein sequence ID" value="PWK57283.1"/>
    <property type="molecule type" value="Genomic_DNA"/>
</dbReference>
<dbReference type="AlphaFoldDB" id="A0A316G9M5"/>
<proteinExistence type="predicted"/>
<protein>
    <recommendedName>
        <fullName evidence="3">DUF2332 family protein</fullName>
    </recommendedName>
</protein>
<gene>
    <name evidence="1" type="ORF">C7455_1127</name>
</gene>
<dbReference type="Pfam" id="PF10094">
    <property type="entry name" value="DUF2332"/>
    <property type="match status" value="1"/>
</dbReference>
<dbReference type="OrthoDB" id="7666987at2"/>
<reference evidence="1 2" key="1">
    <citation type="submission" date="2018-05" db="EMBL/GenBank/DDBJ databases">
        <title>Genomic Encyclopedia of Type Strains, Phase IV (KMG-IV): sequencing the most valuable type-strain genomes for metagenomic binning, comparative biology and taxonomic classification.</title>
        <authorList>
            <person name="Goeker M."/>
        </authorList>
    </citation>
    <scope>NUCLEOTIDE SEQUENCE [LARGE SCALE GENOMIC DNA]</scope>
    <source>
        <strain evidence="1 2">DSM 16097</strain>
    </source>
</reference>
<evidence type="ECO:0000313" key="2">
    <source>
        <dbReference type="Proteomes" id="UP000245708"/>
    </source>
</evidence>
<sequence>MTGPETDIRAAFRGQGLACARLGSPFMGRLMPLLADSLQPTGAVARRVLDWQGDLGPGGQSVPLRLAGALHGLVLDGADGGLVAVYPPNKVEDDTLFAAVEGALDRHEARLMEWLDRAPQTNEVRRAAALIPAIWWALGHFDMPLVLSELGASAGLNLSLDRFALSVGGDLHGVPDSAVRLSPDWTGPLPDPRPLRVAARGGVDLNPLDPTDPRDALRLAAYLWPDQPERMARTRAAIALAHGAPDRGDAAFWLTDRLATRHPGRLHLVYHTIAWQYFPPATQASARTALEVAGARATPDAPIAHVAMEADGDPMGAALTAQVWPGMDRPRVLARVDYHGRWIDWRA</sequence>
<comment type="caution">
    <text evidence="1">The sequence shown here is derived from an EMBL/GenBank/DDBJ whole genome shotgun (WGS) entry which is preliminary data.</text>
</comment>
<accession>A0A316G9M5</accession>
<dbReference type="Proteomes" id="UP000245708">
    <property type="component" value="Unassembled WGS sequence"/>
</dbReference>
<dbReference type="PIRSF" id="PIRSF012608">
    <property type="entry name" value="UCP012608"/>
    <property type="match status" value="1"/>
</dbReference>
<evidence type="ECO:0008006" key="3">
    <source>
        <dbReference type="Google" id="ProtNLM"/>
    </source>
</evidence>
<dbReference type="InterPro" id="IPR011200">
    <property type="entry name" value="UCP012608"/>
</dbReference>
<dbReference type="RefSeq" id="WP_109670507.1">
    <property type="nucleotide sequence ID" value="NZ_QGGW01000012.1"/>
</dbReference>
<name>A0A316G9M5_9RHOB</name>